<comment type="caution">
    <text evidence="1">The sequence shown here is derived from an EMBL/GenBank/DDBJ whole genome shotgun (WGS) entry which is preliminary data.</text>
</comment>
<reference evidence="1 2" key="1">
    <citation type="submission" date="2015-09" db="EMBL/GenBank/DDBJ databases">
        <title>Aphanizomenon flos-aquae WA102.</title>
        <authorList>
            <person name="Driscoll C."/>
        </authorList>
    </citation>
    <scope>NUCLEOTIDE SEQUENCE [LARGE SCALE GENOMIC DNA]</scope>
    <source>
        <strain evidence="1">WA102</strain>
    </source>
</reference>
<proteinExistence type="predicted"/>
<evidence type="ECO:0000313" key="1">
    <source>
        <dbReference type="EMBL" id="OBQ31718.1"/>
    </source>
</evidence>
<dbReference type="EMBL" id="LJOW01001070">
    <property type="protein sequence ID" value="OBQ31718.1"/>
    <property type="molecule type" value="Genomic_DNA"/>
</dbReference>
<feature type="non-terminal residue" evidence="1">
    <location>
        <position position="1"/>
    </location>
</feature>
<sequence>IGTNNQNRILVDACGKPCYACQDCAPVAKFSGCVGIGSTSPQHKLDIKNGNLAIYNNTNVGGGSGGAQLYLGDMNFAGGVYACSRVPLCRLVRVELFAHGHVLTEFSRELCGRVTSLT</sequence>
<evidence type="ECO:0000313" key="2">
    <source>
        <dbReference type="Proteomes" id="UP000092093"/>
    </source>
</evidence>
<name>A0A1B7W3N0_APHFL</name>
<dbReference type="AlphaFoldDB" id="A0A1B7W3N0"/>
<dbReference type="Proteomes" id="UP000092093">
    <property type="component" value="Unassembled WGS sequence"/>
</dbReference>
<gene>
    <name evidence="1" type="ORF">AN484_28745</name>
</gene>
<organism evidence="1 2">
    <name type="scientific">Aphanizomenon flos-aquae WA102</name>
    <dbReference type="NCBI Taxonomy" id="1710896"/>
    <lineage>
        <taxon>Bacteria</taxon>
        <taxon>Bacillati</taxon>
        <taxon>Cyanobacteriota</taxon>
        <taxon>Cyanophyceae</taxon>
        <taxon>Nostocales</taxon>
        <taxon>Aphanizomenonaceae</taxon>
        <taxon>Aphanizomenon</taxon>
    </lineage>
</organism>
<accession>A0A1B7W3N0</accession>
<protein>
    <submittedName>
        <fullName evidence="1">Uncharacterized protein</fullName>
    </submittedName>
</protein>